<dbReference type="Proteomes" id="UP001215598">
    <property type="component" value="Unassembled WGS sequence"/>
</dbReference>
<feature type="compositionally biased region" description="Basic and acidic residues" evidence="1">
    <location>
        <begin position="1"/>
        <end position="17"/>
    </location>
</feature>
<comment type="caution">
    <text evidence="3">The sequence shown here is derived from an EMBL/GenBank/DDBJ whole genome shotgun (WGS) entry which is preliminary data.</text>
</comment>
<feature type="non-terminal residue" evidence="3">
    <location>
        <position position="93"/>
    </location>
</feature>
<sequence>MARDNSAKARRTALERAKARKKKEHQRKIKIITALLCTVAAFTVSLLLDAPDPTPMHTSMLTGQRWLLELIQGHPERFREQLGMAKHAFFRLS</sequence>
<evidence type="ECO:0000259" key="2">
    <source>
        <dbReference type="Pfam" id="PF26138"/>
    </source>
</evidence>
<evidence type="ECO:0000256" key="1">
    <source>
        <dbReference type="SAM" id="MobiDB-lite"/>
    </source>
</evidence>
<accession>A0AAD7MQD3</accession>
<protein>
    <recommendedName>
        <fullName evidence="2">DUF8040 domain-containing protein</fullName>
    </recommendedName>
</protein>
<evidence type="ECO:0000313" key="4">
    <source>
        <dbReference type="Proteomes" id="UP001215598"/>
    </source>
</evidence>
<evidence type="ECO:0000313" key="3">
    <source>
        <dbReference type="EMBL" id="KAJ7728056.1"/>
    </source>
</evidence>
<organism evidence="3 4">
    <name type="scientific">Mycena metata</name>
    <dbReference type="NCBI Taxonomy" id="1033252"/>
    <lineage>
        <taxon>Eukaryota</taxon>
        <taxon>Fungi</taxon>
        <taxon>Dikarya</taxon>
        <taxon>Basidiomycota</taxon>
        <taxon>Agaricomycotina</taxon>
        <taxon>Agaricomycetes</taxon>
        <taxon>Agaricomycetidae</taxon>
        <taxon>Agaricales</taxon>
        <taxon>Marasmiineae</taxon>
        <taxon>Mycenaceae</taxon>
        <taxon>Mycena</taxon>
    </lineage>
</organism>
<keyword evidence="4" id="KW-1185">Reference proteome</keyword>
<dbReference type="EMBL" id="JARKIB010000175">
    <property type="protein sequence ID" value="KAJ7728056.1"/>
    <property type="molecule type" value="Genomic_DNA"/>
</dbReference>
<feature type="region of interest" description="Disordered" evidence="1">
    <location>
        <begin position="1"/>
        <end position="20"/>
    </location>
</feature>
<dbReference type="AlphaFoldDB" id="A0AAD7MQD3"/>
<dbReference type="InterPro" id="IPR058353">
    <property type="entry name" value="DUF8040"/>
</dbReference>
<dbReference type="Pfam" id="PF26138">
    <property type="entry name" value="DUF8040"/>
    <property type="match status" value="1"/>
</dbReference>
<gene>
    <name evidence="3" type="ORF">B0H16DRAFT_1589425</name>
</gene>
<reference evidence="3" key="1">
    <citation type="submission" date="2023-03" db="EMBL/GenBank/DDBJ databases">
        <title>Massive genome expansion in bonnet fungi (Mycena s.s.) driven by repeated elements and novel gene families across ecological guilds.</title>
        <authorList>
            <consortium name="Lawrence Berkeley National Laboratory"/>
            <person name="Harder C.B."/>
            <person name="Miyauchi S."/>
            <person name="Viragh M."/>
            <person name="Kuo A."/>
            <person name="Thoen E."/>
            <person name="Andreopoulos B."/>
            <person name="Lu D."/>
            <person name="Skrede I."/>
            <person name="Drula E."/>
            <person name="Henrissat B."/>
            <person name="Morin E."/>
            <person name="Kohler A."/>
            <person name="Barry K."/>
            <person name="LaButti K."/>
            <person name="Morin E."/>
            <person name="Salamov A."/>
            <person name="Lipzen A."/>
            <person name="Mereny Z."/>
            <person name="Hegedus B."/>
            <person name="Baldrian P."/>
            <person name="Stursova M."/>
            <person name="Weitz H."/>
            <person name="Taylor A."/>
            <person name="Grigoriev I.V."/>
            <person name="Nagy L.G."/>
            <person name="Martin F."/>
            <person name="Kauserud H."/>
        </authorList>
    </citation>
    <scope>NUCLEOTIDE SEQUENCE</scope>
    <source>
        <strain evidence="3">CBHHK182m</strain>
    </source>
</reference>
<name>A0AAD7MQD3_9AGAR</name>
<proteinExistence type="predicted"/>
<feature type="domain" description="DUF8040" evidence="2">
    <location>
        <begin position="58"/>
        <end position="92"/>
    </location>
</feature>